<dbReference type="InterPro" id="IPR008949">
    <property type="entry name" value="Isoprenoid_synthase_dom_sf"/>
</dbReference>
<dbReference type="Pfam" id="PF19086">
    <property type="entry name" value="Terpene_syn_C_2"/>
    <property type="match status" value="1"/>
</dbReference>
<evidence type="ECO:0000313" key="1">
    <source>
        <dbReference type="EMBL" id="KAK4222263.1"/>
    </source>
</evidence>
<gene>
    <name evidence="1" type="ORF">QBC38DRAFT_490334</name>
</gene>
<dbReference type="Gene3D" id="1.10.600.10">
    <property type="entry name" value="Farnesyl Diphosphate Synthase"/>
    <property type="match status" value="1"/>
</dbReference>
<protein>
    <submittedName>
        <fullName evidence="1">Isoprenoid synthase domain-containing protein</fullName>
    </submittedName>
</protein>
<name>A0AAN7BFI9_9PEZI</name>
<reference evidence="1" key="2">
    <citation type="submission" date="2023-05" db="EMBL/GenBank/DDBJ databases">
        <authorList>
            <consortium name="Lawrence Berkeley National Laboratory"/>
            <person name="Steindorff A."/>
            <person name="Hensen N."/>
            <person name="Bonometti L."/>
            <person name="Westerberg I."/>
            <person name="Brannstrom I.O."/>
            <person name="Guillou S."/>
            <person name="Cros-Aarteil S."/>
            <person name="Calhoun S."/>
            <person name="Haridas S."/>
            <person name="Kuo A."/>
            <person name="Mondo S."/>
            <person name="Pangilinan J."/>
            <person name="Riley R."/>
            <person name="Labutti K."/>
            <person name="Andreopoulos B."/>
            <person name="Lipzen A."/>
            <person name="Chen C."/>
            <person name="Yanf M."/>
            <person name="Daum C."/>
            <person name="Ng V."/>
            <person name="Clum A."/>
            <person name="Ohm R."/>
            <person name="Martin F."/>
            <person name="Silar P."/>
            <person name="Natvig D."/>
            <person name="Lalanne C."/>
            <person name="Gautier V."/>
            <person name="Ament-Velasquez S.L."/>
            <person name="Kruys A."/>
            <person name="Hutchinson M.I."/>
            <person name="Powell A.J."/>
            <person name="Barry K."/>
            <person name="Miller A.N."/>
            <person name="Grigoriev I.V."/>
            <person name="Debuchy R."/>
            <person name="Gladieux P."/>
            <person name="Thoren M.H."/>
            <person name="Johannesson H."/>
        </authorList>
    </citation>
    <scope>NUCLEOTIDE SEQUENCE</scope>
    <source>
        <strain evidence="1">CBS 990.96</strain>
    </source>
</reference>
<dbReference type="SUPFAM" id="SSF48576">
    <property type="entry name" value="Terpenoid synthases"/>
    <property type="match status" value="1"/>
</dbReference>
<dbReference type="AlphaFoldDB" id="A0AAN7BFI9"/>
<accession>A0AAN7BFI9</accession>
<comment type="caution">
    <text evidence="1">The sequence shown here is derived from an EMBL/GenBank/DDBJ whole genome shotgun (WGS) entry which is preliminary data.</text>
</comment>
<organism evidence="1 2">
    <name type="scientific">Podospora fimiseda</name>
    <dbReference type="NCBI Taxonomy" id="252190"/>
    <lineage>
        <taxon>Eukaryota</taxon>
        <taxon>Fungi</taxon>
        <taxon>Dikarya</taxon>
        <taxon>Ascomycota</taxon>
        <taxon>Pezizomycotina</taxon>
        <taxon>Sordariomycetes</taxon>
        <taxon>Sordariomycetidae</taxon>
        <taxon>Sordariales</taxon>
        <taxon>Podosporaceae</taxon>
        <taxon>Podospora</taxon>
    </lineage>
</organism>
<sequence>MEFRYSEEIDTSLYETHGLCDGIPLRVHKDSFSEILGSLRAQRDWDRHVSPLYGGYNGNLGERFSFVRVTVPECLPERLETISYANEFAFLYDDEMETLDLKNVDQGVAGAEMLEAFQGTGDMDCNPRDLSSLRPEKRLQAQIFAEMIAIDPVRAKTSMKAWARFVQLASQTRLKPFDTLQEYIPARVIDSGELIWFGTLTFGMALTIPEEECHICMELARPGYAVLGLTNDLYSWEKERDAAERQGQDYVFNAVWVIMKERSVGEEEAKLICGEIIRDYVEEYRLIVENTKRNQRLSKDVRAYIEAVMFSISGNLVWSIYCPRYRHEGLEDSD</sequence>
<reference evidence="1" key="1">
    <citation type="journal article" date="2023" name="Mol. Phylogenet. Evol.">
        <title>Genome-scale phylogeny and comparative genomics of the fungal order Sordariales.</title>
        <authorList>
            <person name="Hensen N."/>
            <person name="Bonometti L."/>
            <person name="Westerberg I."/>
            <person name="Brannstrom I.O."/>
            <person name="Guillou S."/>
            <person name="Cros-Aarteil S."/>
            <person name="Calhoun S."/>
            <person name="Haridas S."/>
            <person name="Kuo A."/>
            <person name="Mondo S."/>
            <person name="Pangilinan J."/>
            <person name="Riley R."/>
            <person name="LaButti K."/>
            <person name="Andreopoulos B."/>
            <person name="Lipzen A."/>
            <person name="Chen C."/>
            <person name="Yan M."/>
            <person name="Daum C."/>
            <person name="Ng V."/>
            <person name="Clum A."/>
            <person name="Steindorff A."/>
            <person name="Ohm R.A."/>
            <person name="Martin F."/>
            <person name="Silar P."/>
            <person name="Natvig D.O."/>
            <person name="Lalanne C."/>
            <person name="Gautier V."/>
            <person name="Ament-Velasquez S.L."/>
            <person name="Kruys A."/>
            <person name="Hutchinson M.I."/>
            <person name="Powell A.J."/>
            <person name="Barry K."/>
            <person name="Miller A.N."/>
            <person name="Grigoriev I.V."/>
            <person name="Debuchy R."/>
            <person name="Gladieux P."/>
            <person name="Hiltunen Thoren M."/>
            <person name="Johannesson H."/>
        </authorList>
    </citation>
    <scope>NUCLEOTIDE SEQUENCE</scope>
    <source>
        <strain evidence="1">CBS 990.96</strain>
    </source>
</reference>
<dbReference type="EMBL" id="MU865482">
    <property type="protein sequence ID" value="KAK4222263.1"/>
    <property type="molecule type" value="Genomic_DNA"/>
</dbReference>
<evidence type="ECO:0000313" key="2">
    <source>
        <dbReference type="Proteomes" id="UP001301958"/>
    </source>
</evidence>
<proteinExistence type="predicted"/>
<dbReference type="Proteomes" id="UP001301958">
    <property type="component" value="Unassembled WGS sequence"/>
</dbReference>
<keyword evidence="2" id="KW-1185">Reference proteome</keyword>